<gene>
    <name evidence="1" type="ORF">SAMN04489730_7008</name>
</gene>
<reference evidence="2" key="1">
    <citation type="submission" date="2016-11" db="EMBL/GenBank/DDBJ databases">
        <authorList>
            <person name="Varghese N."/>
            <person name="Submissions S."/>
        </authorList>
    </citation>
    <scope>NUCLEOTIDE SEQUENCE [LARGE SCALE GENOMIC DNA]</scope>
    <source>
        <strain evidence="2">DSM 44671</strain>
    </source>
</reference>
<evidence type="ECO:0000313" key="1">
    <source>
        <dbReference type="EMBL" id="SFW88596.1"/>
    </source>
</evidence>
<dbReference type="STRING" id="546364.SAMN04489730_7008"/>
<dbReference type="AlphaFoldDB" id="A0A1K1SWI4"/>
<dbReference type="Proteomes" id="UP000182740">
    <property type="component" value="Unassembled WGS sequence"/>
</dbReference>
<protein>
    <submittedName>
        <fullName evidence="1">Uncharacterized protein</fullName>
    </submittedName>
</protein>
<organism evidence="1 2">
    <name type="scientific">Amycolatopsis australiensis</name>
    <dbReference type="NCBI Taxonomy" id="546364"/>
    <lineage>
        <taxon>Bacteria</taxon>
        <taxon>Bacillati</taxon>
        <taxon>Actinomycetota</taxon>
        <taxon>Actinomycetes</taxon>
        <taxon>Pseudonocardiales</taxon>
        <taxon>Pseudonocardiaceae</taxon>
        <taxon>Amycolatopsis</taxon>
    </lineage>
</organism>
<name>A0A1K1SWI4_9PSEU</name>
<keyword evidence="2" id="KW-1185">Reference proteome</keyword>
<dbReference type="EMBL" id="FPJG01000006">
    <property type="protein sequence ID" value="SFW88596.1"/>
    <property type="molecule type" value="Genomic_DNA"/>
</dbReference>
<sequence length="120" mass="12933">MTITYQLPYTFTGFQSPVQNLPATNVAKAGQAIPIKFSLGGDQGLDILAAGSPTFSYDSCTTQLNDVTADTASNSGLSYDATTDTYTYVWKTNKAWAGDCGTFHLQLNDGTDHTAVFQFR</sequence>
<evidence type="ECO:0000313" key="2">
    <source>
        <dbReference type="Proteomes" id="UP000182740"/>
    </source>
</evidence>
<dbReference type="NCBIfam" id="NF038114">
    <property type="entry name" value="rightmost"/>
    <property type="match status" value="1"/>
</dbReference>
<proteinExistence type="predicted"/>
<accession>A0A1K1SWI4</accession>